<accession>A0A0J9T141</accession>
<dbReference type="EMBL" id="KQ234750">
    <property type="protein sequence ID" value="KMZ88824.1"/>
    <property type="molecule type" value="Genomic_DNA"/>
</dbReference>
<dbReference type="InterPro" id="IPR022139">
    <property type="entry name" value="Fam-L/Fam-M-like_plasmodium"/>
</dbReference>
<feature type="transmembrane region" description="Helical" evidence="1">
    <location>
        <begin position="233"/>
        <end position="252"/>
    </location>
</feature>
<evidence type="ECO:0000313" key="3">
    <source>
        <dbReference type="Proteomes" id="UP000053327"/>
    </source>
</evidence>
<name>A0A0J9T141_PLAV1</name>
<evidence type="ECO:0000313" key="2">
    <source>
        <dbReference type="EMBL" id="KMZ88824.1"/>
    </source>
</evidence>
<evidence type="ECO:0000256" key="1">
    <source>
        <dbReference type="SAM" id="Phobius"/>
    </source>
</evidence>
<keyword evidence="1" id="KW-0812">Transmembrane</keyword>
<dbReference type="OrthoDB" id="10343705at2759"/>
<dbReference type="AlphaFoldDB" id="A0A0J9T141"/>
<keyword evidence="1" id="KW-1133">Transmembrane helix</keyword>
<organism evidence="2 3">
    <name type="scientific">Plasmodium vivax (strain Brazil I)</name>
    <dbReference type="NCBI Taxonomy" id="1033975"/>
    <lineage>
        <taxon>Eukaryota</taxon>
        <taxon>Sar</taxon>
        <taxon>Alveolata</taxon>
        <taxon>Apicomplexa</taxon>
        <taxon>Aconoidasida</taxon>
        <taxon>Haemosporida</taxon>
        <taxon>Plasmodiidae</taxon>
        <taxon>Plasmodium</taxon>
        <taxon>Plasmodium (Plasmodium)</taxon>
    </lineage>
</organism>
<reference evidence="2 3" key="1">
    <citation type="submission" date="2011-08" db="EMBL/GenBank/DDBJ databases">
        <title>The Genome Sequence of Plasmodium vivax Brazil I.</title>
        <authorList>
            <consortium name="The Broad Institute Genome Sequencing Platform"/>
            <consortium name="The Broad Institute Genome Sequencing Center for Infectious Disease"/>
            <person name="Neafsey D."/>
            <person name="Carlton J."/>
            <person name="Barnwell J."/>
            <person name="Collins W."/>
            <person name="Escalante A."/>
            <person name="Mullikin J."/>
            <person name="Saul A."/>
            <person name="Guigo R."/>
            <person name="Camara F."/>
            <person name="Young S.K."/>
            <person name="Zeng Q."/>
            <person name="Gargeya S."/>
            <person name="Fitzgerald M."/>
            <person name="Haas B."/>
            <person name="Abouelleil A."/>
            <person name="Alvarado L."/>
            <person name="Arachchi H.M."/>
            <person name="Berlin A."/>
            <person name="Brown A."/>
            <person name="Chapman S.B."/>
            <person name="Chen Z."/>
            <person name="Dunbar C."/>
            <person name="Freedman E."/>
            <person name="Gearin G."/>
            <person name="Gellesch M."/>
            <person name="Goldberg J."/>
            <person name="Griggs A."/>
            <person name="Gujja S."/>
            <person name="Heiman D."/>
            <person name="Howarth C."/>
            <person name="Larson L."/>
            <person name="Lui A."/>
            <person name="MacDonald P.J.P."/>
            <person name="Montmayeur A."/>
            <person name="Murphy C."/>
            <person name="Neiman D."/>
            <person name="Pearson M."/>
            <person name="Priest M."/>
            <person name="Roberts A."/>
            <person name="Saif S."/>
            <person name="Shea T."/>
            <person name="Shenoy N."/>
            <person name="Sisk P."/>
            <person name="Stolte C."/>
            <person name="Sykes S."/>
            <person name="Wortman J."/>
            <person name="Nusbaum C."/>
            <person name="Birren B."/>
        </authorList>
    </citation>
    <scope>NUCLEOTIDE SEQUENCE [LARGE SCALE GENOMIC DNA]</scope>
    <source>
        <strain evidence="2 3">Brazil I</strain>
    </source>
</reference>
<gene>
    <name evidence="2" type="ORF">PVBG_05620</name>
</gene>
<dbReference type="Proteomes" id="UP000053327">
    <property type="component" value="Unassembled WGS sequence"/>
</dbReference>
<dbReference type="Pfam" id="PF12420">
    <property type="entry name" value="DUF3671"/>
    <property type="match status" value="1"/>
</dbReference>
<proteinExistence type="predicted"/>
<sequence>MAIIKSNHMNHNTKYIFFTKIVTFLILSWIYQCTKHENELSSSLENGNKVNISVDIRTHRLLAKHEYQNEMPTRGLQNKVSYNKDNYKLEKGTRNNNTFQQLKQSGTNYVDDYLKSYKKRYSKKRGLKKLDCYYEKVLFGSFNKLKKHVEHKNSSKSKILSIICSKYGLPLILLSLLPLIALKIPEVLIKKVHGDDFSKCKYTNTGSPNEFKAQKLSHDICPKVDIKDPYLKYIYVFILIFITFALIIYTYIKILKYNRIYAGMLK</sequence>
<evidence type="ECO:0008006" key="4">
    <source>
        <dbReference type="Google" id="ProtNLM"/>
    </source>
</evidence>
<protein>
    <recommendedName>
        <fullName evidence="4">Variable surface protein Vir35</fullName>
    </recommendedName>
</protein>
<feature type="transmembrane region" description="Helical" evidence="1">
    <location>
        <begin position="15"/>
        <end position="31"/>
    </location>
</feature>
<keyword evidence="1" id="KW-0472">Membrane</keyword>
<feature type="transmembrane region" description="Helical" evidence="1">
    <location>
        <begin position="159"/>
        <end position="181"/>
    </location>
</feature>